<dbReference type="KEGG" id="tro:trd_A0401"/>
<name>B9L3N7_THERP</name>
<evidence type="ECO:0000313" key="2">
    <source>
        <dbReference type="Proteomes" id="UP000000447"/>
    </source>
</evidence>
<keyword evidence="2" id="KW-1185">Reference proteome</keyword>
<evidence type="ECO:0000313" key="1">
    <source>
        <dbReference type="EMBL" id="ACM07212.1"/>
    </source>
</evidence>
<accession>B9L3N7</accession>
<reference evidence="1 2" key="1">
    <citation type="journal article" date="2009" name="PLoS ONE">
        <title>Complete genome sequence of the aerobic CO-oxidizing thermophile Thermomicrobium roseum.</title>
        <authorList>
            <person name="Wu D."/>
            <person name="Raymond J."/>
            <person name="Wu M."/>
            <person name="Chatterji S."/>
            <person name="Ren Q."/>
            <person name="Graham J.E."/>
            <person name="Bryant D.A."/>
            <person name="Robb F."/>
            <person name="Colman A."/>
            <person name="Tallon L.J."/>
            <person name="Badger J.H."/>
            <person name="Madupu R."/>
            <person name="Ward N.L."/>
            <person name="Eisen J.A."/>
        </authorList>
    </citation>
    <scope>NUCLEOTIDE SEQUENCE [LARGE SCALE GENOMIC DNA]</scope>
    <source>
        <strain evidence="2">ATCC 27502 / DSM 5159 / P-2</strain>
        <plasmid evidence="1">unnamed</plasmid>
    </source>
</reference>
<dbReference type="HOGENOM" id="CLU_3223239_0_0_0"/>
<geneLocation type="plasmid" evidence="2">
    <name>Tros</name>
</geneLocation>
<sequence length="44" mass="4360">MVVLSMGSTVLAIGSVGCCCMTVVRACRGTTAPFDAVAGPLQEG</sequence>
<dbReference type="Proteomes" id="UP000000447">
    <property type="component" value="Plasmid unnamed"/>
</dbReference>
<protein>
    <submittedName>
        <fullName evidence="1">Uncharacterized protein</fullName>
    </submittedName>
</protein>
<gene>
    <name evidence="1" type="ordered locus">trd_A0401</name>
</gene>
<organism evidence="1 2">
    <name type="scientific">Thermomicrobium roseum (strain ATCC 27502 / DSM 5159 / P-2)</name>
    <dbReference type="NCBI Taxonomy" id="309801"/>
    <lineage>
        <taxon>Bacteria</taxon>
        <taxon>Pseudomonadati</taxon>
        <taxon>Thermomicrobiota</taxon>
        <taxon>Thermomicrobia</taxon>
        <taxon>Thermomicrobiales</taxon>
        <taxon>Thermomicrobiaceae</taxon>
        <taxon>Thermomicrobium</taxon>
    </lineage>
</organism>
<dbReference type="EMBL" id="CP001276">
    <property type="protein sequence ID" value="ACM07212.1"/>
    <property type="molecule type" value="Genomic_DNA"/>
</dbReference>
<keyword evidence="1" id="KW-0614">Plasmid</keyword>
<proteinExistence type="predicted"/>
<dbReference type="AlphaFoldDB" id="B9L3N7"/>